<gene>
    <name evidence="8" type="ORF">E1263_06575</name>
</gene>
<evidence type="ECO:0000313" key="8">
    <source>
        <dbReference type="EMBL" id="TDD61691.1"/>
    </source>
</evidence>
<evidence type="ECO:0000256" key="1">
    <source>
        <dbReference type="ARBA" id="ARBA00010617"/>
    </source>
</evidence>
<name>A0A4R4ZRR3_9ACTN</name>
<keyword evidence="5 7" id="KW-0408">Iron</keyword>
<comment type="similarity">
    <text evidence="1 7">Belongs to the cytochrome P450 family.</text>
</comment>
<dbReference type="FunFam" id="1.10.630.10:FF:000018">
    <property type="entry name" value="Cytochrome P450 monooxygenase"/>
    <property type="match status" value="1"/>
</dbReference>
<protein>
    <submittedName>
        <fullName evidence="8">Cytochrome P450</fullName>
    </submittedName>
</protein>
<dbReference type="AlphaFoldDB" id="A0A4R4ZRR3"/>
<evidence type="ECO:0000256" key="5">
    <source>
        <dbReference type="ARBA" id="ARBA00023004"/>
    </source>
</evidence>
<reference evidence="8 9" key="1">
    <citation type="submission" date="2019-03" db="EMBL/GenBank/DDBJ databases">
        <title>Draft genome sequences of novel Actinobacteria.</title>
        <authorList>
            <person name="Sahin N."/>
            <person name="Ay H."/>
            <person name="Saygin H."/>
        </authorList>
    </citation>
    <scope>NUCLEOTIDE SEQUENCE [LARGE SCALE GENOMIC DNA]</scope>
    <source>
        <strain evidence="8 9">JCM 13523</strain>
    </source>
</reference>
<keyword evidence="6 7" id="KW-0503">Monooxygenase</keyword>
<dbReference type="PRINTS" id="PR00385">
    <property type="entry name" value="P450"/>
</dbReference>
<evidence type="ECO:0000256" key="2">
    <source>
        <dbReference type="ARBA" id="ARBA00022617"/>
    </source>
</evidence>
<dbReference type="InterPro" id="IPR017972">
    <property type="entry name" value="Cyt_P450_CS"/>
</dbReference>
<proteinExistence type="inferred from homology"/>
<evidence type="ECO:0000256" key="6">
    <source>
        <dbReference type="ARBA" id="ARBA00023033"/>
    </source>
</evidence>
<organism evidence="8 9">
    <name type="scientific">Kribbella antibiotica</name>
    <dbReference type="NCBI Taxonomy" id="190195"/>
    <lineage>
        <taxon>Bacteria</taxon>
        <taxon>Bacillati</taxon>
        <taxon>Actinomycetota</taxon>
        <taxon>Actinomycetes</taxon>
        <taxon>Propionibacteriales</taxon>
        <taxon>Kribbellaceae</taxon>
        <taxon>Kribbella</taxon>
    </lineage>
</organism>
<evidence type="ECO:0000256" key="4">
    <source>
        <dbReference type="ARBA" id="ARBA00023002"/>
    </source>
</evidence>
<dbReference type="Pfam" id="PF00067">
    <property type="entry name" value="p450"/>
    <property type="match status" value="1"/>
</dbReference>
<dbReference type="InterPro" id="IPR002397">
    <property type="entry name" value="Cyt_P450_B"/>
</dbReference>
<evidence type="ECO:0000256" key="3">
    <source>
        <dbReference type="ARBA" id="ARBA00022723"/>
    </source>
</evidence>
<dbReference type="OrthoDB" id="502624at2"/>
<dbReference type="PANTHER" id="PTHR46696">
    <property type="entry name" value="P450, PUTATIVE (EUROFUNG)-RELATED"/>
    <property type="match status" value="1"/>
</dbReference>
<dbReference type="RefSeq" id="WP_132166264.1">
    <property type="nucleotide sequence ID" value="NZ_SMKX01000012.1"/>
</dbReference>
<dbReference type="GO" id="GO:0005506">
    <property type="term" value="F:iron ion binding"/>
    <property type="evidence" value="ECO:0007669"/>
    <property type="project" value="InterPro"/>
</dbReference>
<dbReference type="Gene3D" id="1.10.630.10">
    <property type="entry name" value="Cytochrome P450"/>
    <property type="match status" value="1"/>
</dbReference>
<keyword evidence="3 7" id="KW-0479">Metal-binding</keyword>
<dbReference type="GO" id="GO:0004497">
    <property type="term" value="F:monooxygenase activity"/>
    <property type="evidence" value="ECO:0007669"/>
    <property type="project" value="UniProtKB-KW"/>
</dbReference>
<dbReference type="GO" id="GO:0016705">
    <property type="term" value="F:oxidoreductase activity, acting on paired donors, with incorporation or reduction of molecular oxygen"/>
    <property type="evidence" value="ECO:0007669"/>
    <property type="project" value="InterPro"/>
</dbReference>
<dbReference type="InterPro" id="IPR001128">
    <property type="entry name" value="Cyt_P450"/>
</dbReference>
<dbReference type="PANTHER" id="PTHR46696:SF1">
    <property type="entry name" value="CYTOCHROME P450 YJIB-RELATED"/>
    <property type="match status" value="1"/>
</dbReference>
<dbReference type="InterPro" id="IPR036396">
    <property type="entry name" value="Cyt_P450_sf"/>
</dbReference>
<dbReference type="Proteomes" id="UP000295124">
    <property type="component" value="Unassembled WGS sequence"/>
</dbReference>
<keyword evidence="4 7" id="KW-0560">Oxidoreductase</keyword>
<dbReference type="PRINTS" id="PR00359">
    <property type="entry name" value="BP450"/>
</dbReference>
<dbReference type="SUPFAM" id="SSF48264">
    <property type="entry name" value="Cytochrome P450"/>
    <property type="match status" value="1"/>
</dbReference>
<sequence length="369" mass="40650">MADGTVRPVKLADGQRLWLVSGYDNVRRFFTDDRFSRARAIQMGAPSFDNPELMINMDPPDHTRIRRFAAHAFAPRQIERLRQPLMDFATELCAEIADSQPPVDLVPRFANLLPIRAICDLLGIPFADRQRFAHLGDAASVIPGGDTGPVRQAEAQLGEYVGQLVESRRRCPTDDFLSTLITAGDKEDQLSESELISTVISILVAGYQTTIGQFSSFVLELLQRPEQWARLRAEPALFPSAIEELLRYVHSSTAGASLFRVATEDVQLDGGTVPAGGAVIASLKSANLDPARFADPERLDFDRTPNRHLSFGSGSHYCLGAQLARLELQIGIAALVSQFETMRLAVPAQELRYAPNLAMRNLVALPVAW</sequence>
<dbReference type="GO" id="GO:0020037">
    <property type="term" value="F:heme binding"/>
    <property type="evidence" value="ECO:0007669"/>
    <property type="project" value="InterPro"/>
</dbReference>
<evidence type="ECO:0000313" key="9">
    <source>
        <dbReference type="Proteomes" id="UP000295124"/>
    </source>
</evidence>
<evidence type="ECO:0000256" key="7">
    <source>
        <dbReference type="RuleBase" id="RU000461"/>
    </source>
</evidence>
<comment type="caution">
    <text evidence="8">The sequence shown here is derived from an EMBL/GenBank/DDBJ whole genome shotgun (WGS) entry which is preliminary data.</text>
</comment>
<dbReference type="EMBL" id="SMKX01000012">
    <property type="protein sequence ID" value="TDD61691.1"/>
    <property type="molecule type" value="Genomic_DNA"/>
</dbReference>
<dbReference type="PROSITE" id="PS00086">
    <property type="entry name" value="CYTOCHROME_P450"/>
    <property type="match status" value="1"/>
</dbReference>
<keyword evidence="9" id="KW-1185">Reference proteome</keyword>
<dbReference type="CDD" id="cd11031">
    <property type="entry name" value="Cyp158A-like"/>
    <property type="match status" value="1"/>
</dbReference>
<keyword evidence="2 7" id="KW-0349">Heme</keyword>
<accession>A0A4R4ZRR3</accession>